<protein>
    <submittedName>
        <fullName evidence="2">Uncharacterized protein</fullName>
    </submittedName>
</protein>
<sequence>MKTDEVDGIINSNKSFHILLTCELATKISTVNRTSSVPHMKPSSRIFSNIIYCAFHCPSGVPTIVTLRSVCCSSGLSLSSGAIFNEAFEKRIILRICEPFVPIMAPTALFGGLGLVWFSPKF</sequence>
<reference evidence="2" key="2">
    <citation type="submission" date="2020-05" db="UniProtKB">
        <authorList>
            <consortium name="EnsemblMetazoa"/>
        </authorList>
    </citation>
    <scope>IDENTIFICATION</scope>
    <source>
        <strain evidence="2">IAEA</strain>
    </source>
</reference>
<organism evidence="2 3">
    <name type="scientific">Glossina pallidipes</name>
    <name type="common">Tsetse fly</name>
    <dbReference type="NCBI Taxonomy" id="7398"/>
    <lineage>
        <taxon>Eukaryota</taxon>
        <taxon>Metazoa</taxon>
        <taxon>Ecdysozoa</taxon>
        <taxon>Arthropoda</taxon>
        <taxon>Hexapoda</taxon>
        <taxon>Insecta</taxon>
        <taxon>Pterygota</taxon>
        <taxon>Neoptera</taxon>
        <taxon>Endopterygota</taxon>
        <taxon>Diptera</taxon>
        <taxon>Brachycera</taxon>
        <taxon>Muscomorpha</taxon>
        <taxon>Hippoboscoidea</taxon>
        <taxon>Glossinidae</taxon>
        <taxon>Glossina</taxon>
    </lineage>
</organism>
<reference evidence="3" key="1">
    <citation type="submission" date="2014-03" db="EMBL/GenBank/DDBJ databases">
        <authorList>
            <person name="Aksoy S."/>
            <person name="Warren W."/>
            <person name="Wilson R.K."/>
        </authorList>
    </citation>
    <scope>NUCLEOTIDE SEQUENCE [LARGE SCALE GENOMIC DNA]</scope>
    <source>
        <strain evidence="3">IAEA</strain>
    </source>
</reference>
<accession>A0A1A9ZGM3</accession>
<dbReference type="AlphaFoldDB" id="A0A1A9ZGM3"/>
<evidence type="ECO:0000313" key="3">
    <source>
        <dbReference type="Proteomes" id="UP000092445"/>
    </source>
</evidence>
<evidence type="ECO:0000256" key="1">
    <source>
        <dbReference type="SAM" id="Phobius"/>
    </source>
</evidence>
<dbReference type="Proteomes" id="UP000092445">
    <property type="component" value="Unassembled WGS sequence"/>
</dbReference>
<keyword evidence="1" id="KW-1133">Transmembrane helix</keyword>
<dbReference type="EnsemblMetazoa" id="GPAI014024-RA">
    <property type="protein sequence ID" value="GPAI014024-PA"/>
    <property type="gene ID" value="GPAI014024"/>
</dbReference>
<keyword evidence="1" id="KW-0472">Membrane</keyword>
<evidence type="ECO:0000313" key="2">
    <source>
        <dbReference type="EnsemblMetazoa" id="GPAI014024-PA"/>
    </source>
</evidence>
<dbReference type="VEuPathDB" id="VectorBase:GPAI014024"/>
<feature type="transmembrane region" description="Helical" evidence="1">
    <location>
        <begin position="100"/>
        <end position="119"/>
    </location>
</feature>
<keyword evidence="1" id="KW-0812">Transmembrane</keyword>
<name>A0A1A9ZGM3_GLOPL</name>
<keyword evidence="3" id="KW-1185">Reference proteome</keyword>
<proteinExistence type="predicted"/>